<evidence type="ECO:0000256" key="1">
    <source>
        <dbReference type="SAM" id="MobiDB-lite"/>
    </source>
</evidence>
<evidence type="ECO:0000313" key="2">
    <source>
        <dbReference type="EMBL" id="KFO24306.1"/>
    </source>
</evidence>
<gene>
    <name evidence="2" type="ORF">H920_14311</name>
</gene>
<protein>
    <submittedName>
        <fullName evidence="2">Uncharacterized protein</fullName>
    </submittedName>
</protein>
<keyword evidence="3" id="KW-1185">Reference proteome</keyword>
<evidence type="ECO:0000313" key="3">
    <source>
        <dbReference type="Proteomes" id="UP000028990"/>
    </source>
</evidence>
<proteinExistence type="predicted"/>
<dbReference type="AlphaFoldDB" id="A0A091DND7"/>
<organism evidence="2 3">
    <name type="scientific">Fukomys damarensis</name>
    <name type="common">Damaraland mole rat</name>
    <name type="synonym">Cryptomys damarensis</name>
    <dbReference type="NCBI Taxonomy" id="885580"/>
    <lineage>
        <taxon>Eukaryota</taxon>
        <taxon>Metazoa</taxon>
        <taxon>Chordata</taxon>
        <taxon>Craniata</taxon>
        <taxon>Vertebrata</taxon>
        <taxon>Euteleostomi</taxon>
        <taxon>Mammalia</taxon>
        <taxon>Eutheria</taxon>
        <taxon>Euarchontoglires</taxon>
        <taxon>Glires</taxon>
        <taxon>Rodentia</taxon>
        <taxon>Hystricomorpha</taxon>
        <taxon>Bathyergidae</taxon>
        <taxon>Fukomys</taxon>
    </lineage>
</organism>
<reference evidence="2 3" key="1">
    <citation type="submission" date="2013-11" db="EMBL/GenBank/DDBJ databases">
        <title>The Damaraland mole rat (Fukomys damarensis) genome and evolution of African mole rats.</title>
        <authorList>
            <person name="Gladyshev V.N."/>
            <person name="Fang X."/>
        </authorList>
    </citation>
    <scope>NUCLEOTIDE SEQUENCE [LARGE SCALE GENOMIC DNA]</scope>
    <source>
        <tissue evidence="2">Liver</tissue>
    </source>
</reference>
<feature type="region of interest" description="Disordered" evidence="1">
    <location>
        <begin position="1"/>
        <end position="68"/>
    </location>
</feature>
<feature type="compositionally biased region" description="Basic and acidic residues" evidence="1">
    <location>
        <begin position="9"/>
        <end position="18"/>
    </location>
</feature>
<accession>A0A091DND7</accession>
<feature type="compositionally biased region" description="Basic and acidic residues" evidence="1">
    <location>
        <begin position="37"/>
        <end position="47"/>
    </location>
</feature>
<sequence>MQMGMETAAMKKEEENEIPHGVGEWSPALQSSNPVRAEGRRKVTYSEREEEEEKLLRRGAMCQSNQKK</sequence>
<name>A0A091DND7_FUKDA</name>
<dbReference type="Proteomes" id="UP000028990">
    <property type="component" value="Unassembled WGS sequence"/>
</dbReference>
<dbReference type="EMBL" id="KN123623">
    <property type="protein sequence ID" value="KFO24306.1"/>
    <property type="molecule type" value="Genomic_DNA"/>
</dbReference>